<keyword evidence="4" id="KW-0378">Hydrolase</keyword>
<dbReference type="GO" id="GO:0005524">
    <property type="term" value="F:ATP binding"/>
    <property type="evidence" value="ECO:0007669"/>
    <property type="project" value="UniProtKB-KW"/>
</dbReference>
<evidence type="ECO:0000256" key="1">
    <source>
        <dbReference type="ARBA" id="ARBA00012552"/>
    </source>
</evidence>
<accession>A0A2Z6Q6A3</accession>
<dbReference type="EMBL" id="BEXD01000236">
    <property type="protein sequence ID" value="GBB85623.1"/>
    <property type="molecule type" value="Genomic_DNA"/>
</dbReference>
<dbReference type="InterPro" id="IPR048333">
    <property type="entry name" value="HA2_WH"/>
</dbReference>
<dbReference type="InterPro" id="IPR011709">
    <property type="entry name" value="DEAD-box_helicase_OB_fold"/>
</dbReference>
<feature type="region of interest" description="Disordered" evidence="9">
    <location>
        <begin position="194"/>
        <end position="249"/>
    </location>
</feature>
<comment type="caution">
    <text evidence="12">The sequence shown here is derived from an EMBL/GenBank/DDBJ whole genome shotgun (WGS) entry which is preliminary data.</text>
</comment>
<name>A0A2Z6Q6A3_9GLOM</name>
<dbReference type="PANTHER" id="PTHR18934:SF83">
    <property type="entry name" value="PRE-MRNA-SPLICING FACTOR ATP-DEPENDENT RNA HELICASE DHX16"/>
    <property type="match status" value="1"/>
</dbReference>
<evidence type="ECO:0000256" key="5">
    <source>
        <dbReference type="ARBA" id="ARBA00022806"/>
    </source>
</evidence>
<feature type="domain" description="Helicase ATP-binding" evidence="10">
    <location>
        <begin position="429"/>
        <end position="593"/>
    </location>
</feature>
<dbReference type="GO" id="GO:0003724">
    <property type="term" value="F:RNA helicase activity"/>
    <property type="evidence" value="ECO:0007669"/>
    <property type="project" value="UniProtKB-EC"/>
</dbReference>
<keyword evidence="13" id="KW-1185">Reference proteome</keyword>
<dbReference type="FunFam" id="1.20.120.1080:FF:000001">
    <property type="entry name" value="Pre-mRNA-splicing factor ATP-dependent RNA helicase"/>
    <property type="match status" value="1"/>
</dbReference>
<dbReference type="Pfam" id="PF21010">
    <property type="entry name" value="HA2_C"/>
    <property type="match status" value="1"/>
</dbReference>
<keyword evidence="7" id="KW-0508">mRNA splicing</keyword>
<evidence type="ECO:0000313" key="12">
    <source>
        <dbReference type="EMBL" id="GBB85623.1"/>
    </source>
</evidence>
<evidence type="ECO:0000256" key="6">
    <source>
        <dbReference type="ARBA" id="ARBA00022840"/>
    </source>
</evidence>
<dbReference type="Pfam" id="PF07717">
    <property type="entry name" value="OB_NTP_bind"/>
    <property type="match status" value="1"/>
</dbReference>
<feature type="domain" description="Helicase C-terminal" evidence="11">
    <location>
        <begin position="618"/>
        <end position="791"/>
    </location>
</feature>
<evidence type="ECO:0000256" key="8">
    <source>
        <dbReference type="ARBA" id="ARBA00047984"/>
    </source>
</evidence>
<organism evidence="12 13">
    <name type="scientific">Rhizophagus clarus</name>
    <dbReference type="NCBI Taxonomy" id="94130"/>
    <lineage>
        <taxon>Eukaryota</taxon>
        <taxon>Fungi</taxon>
        <taxon>Fungi incertae sedis</taxon>
        <taxon>Mucoromycota</taxon>
        <taxon>Glomeromycotina</taxon>
        <taxon>Glomeromycetes</taxon>
        <taxon>Glomerales</taxon>
        <taxon>Glomeraceae</taxon>
        <taxon>Rhizophagus</taxon>
    </lineage>
</organism>
<gene>
    <name evidence="12" type="ORF">RclHR1_01210031</name>
</gene>
<dbReference type="Proteomes" id="UP000247702">
    <property type="component" value="Unassembled WGS sequence"/>
</dbReference>
<protein>
    <recommendedName>
        <fullName evidence="1">RNA helicase</fullName>
        <ecNumber evidence="1">3.6.4.13</ecNumber>
    </recommendedName>
</protein>
<dbReference type="Gene3D" id="3.40.50.300">
    <property type="entry name" value="P-loop containing nucleotide triphosphate hydrolases"/>
    <property type="match status" value="2"/>
</dbReference>
<evidence type="ECO:0000313" key="13">
    <source>
        <dbReference type="Proteomes" id="UP000247702"/>
    </source>
</evidence>
<feature type="region of interest" description="Disordered" evidence="9">
    <location>
        <begin position="125"/>
        <end position="180"/>
    </location>
</feature>
<dbReference type="InterPro" id="IPR011545">
    <property type="entry name" value="DEAD/DEAH_box_helicase_dom"/>
</dbReference>
<evidence type="ECO:0000259" key="11">
    <source>
        <dbReference type="PROSITE" id="PS51194"/>
    </source>
</evidence>
<dbReference type="GO" id="GO:0016787">
    <property type="term" value="F:hydrolase activity"/>
    <property type="evidence" value="ECO:0007669"/>
    <property type="project" value="UniProtKB-KW"/>
</dbReference>
<dbReference type="SMART" id="SM00847">
    <property type="entry name" value="HA2"/>
    <property type="match status" value="1"/>
</dbReference>
<evidence type="ECO:0000256" key="2">
    <source>
        <dbReference type="ARBA" id="ARBA00022664"/>
    </source>
</evidence>
<dbReference type="CDD" id="cd18791">
    <property type="entry name" value="SF2_C_RHA"/>
    <property type="match status" value="1"/>
</dbReference>
<dbReference type="STRING" id="94130.A0A2Z6Q6A3"/>
<reference evidence="12 13" key="1">
    <citation type="submission" date="2017-11" db="EMBL/GenBank/DDBJ databases">
        <title>The genome of Rhizophagus clarus HR1 reveals common genetic basis of auxotrophy among arbuscular mycorrhizal fungi.</title>
        <authorList>
            <person name="Kobayashi Y."/>
        </authorList>
    </citation>
    <scope>NUCLEOTIDE SEQUENCE [LARGE SCALE GENOMIC DNA]</scope>
    <source>
        <strain evidence="12 13">HR1</strain>
    </source>
</reference>
<keyword evidence="3" id="KW-0547">Nucleotide-binding</keyword>
<dbReference type="SMART" id="SM00490">
    <property type="entry name" value="HELICc"/>
    <property type="match status" value="1"/>
</dbReference>
<keyword evidence="6" id="KW-0067">ATP-binding</keyword>
<feature type="compositionally biased region" description="Basic and acidic residues" evidence="9">
    <location>
        <begin position="144"/>
        <end position="171"/>
    </location>
</feature>
<dbReference type="AlphaFoldDB" id="A0A2Z6Q6A3"/>
<dbReference type="InterPro" id="IPR014001">
    <property type="entry name" value="Helicase_ATP-bd"/>
</dbReference>
<dbReference type="GO" id="GO:0008380">
    <property type="term" value="P:RNA splicing"/>
    <property type="evidence" value="ECO:0007669"/>
    <property type="project" value="UniProtKB-KW"/>
</dbReference>
<dbReference type="GO" id="GO:0006397">
    <property type="term" value="P:mRNA processing"/>
    <property type="evidence" value="ECO:0007669"/>
    <property type="project" value="UniProtKB-KW"/>
</dbReference>
<evidence type="ECO:0000256" key="9">
    <source>
        <dbReference type="SAM" id="MobiDB-lite"/>
    </source>
</evidence>
<dbReference type="Pfam" id="PF00270">
    <property type="entry name" value="DEAD"/>
    <property type="match status" value="1"/>
</dbReference>
<dbReference type="PANTHER" id="PTHR18934">
    <property type="entry name" value="ATP-DEPENDENT RNA HELICASE"/>
    <property type="match status" value="1"/>
</dbReference>
<dbReference type="FunFam" id="3.40.50.300:FF:000594">
    <property type="entry name" value="Pre-mRNA-splicing factor ATP-dependent RNA helicase"/>
    <property type="match status" value="1"/>
</dbReference>
<dbReference type="SUPFAM" id="SSF52540">
    <property type="entry name" value="P-loop containing nucleoside triphosphate hydrolases"/>
    <property type="match status" value="1"/>
</dbReference>
<dbReference type="PROSITE" id="PS51194">
    <property type="entry name" value="HELICASE_CTER"/>
    <property type="match status" value="1"/>
</dbReference>
<dbReference type="FunFam" id="3.40.50.300:FF:000007">
    <property type="entry name" value="Pre-mRNA-splicing factor ATP-dependent RNA helicase"/>
    <property type="match status" value="1"/>
</dbReference>
<dbReference type="EC" id="3.6.4.13" evidence="1"/>
<sequence>MVLRYRSASQNLNFVKIKNKMDLRSWVSDNVIKLLGMSERIFVDYIIAEAQSCSTRETLRDKLIELPQTAEARRFIDDLFDRVPRKKSQKDETYLKRKREEQEAKEALAKSKSYKLILDEFSGEEPSSKKTKKSKKDKSLRKKEKSDTWESDQDDKKSKSSSSKEKSRYSESEDEYEKEVKEKIKDLKERDEFAKRLRQKDKEKTKKLVEDRSSKAESEAAKRRNLADDAEARRKVLPDIRERSRQEYLRDRTDKQMKMLELGILDEDILFKDEKLTKKERKELELKKETLRLTKERLSLSGKTDDYAMPEDYITEKGKIDKKKKESVLYQRYEEDRDQNRFVTDQDQWEQNQIVKSQLKVGAQDRIKQEEQYEYVFDDQAIEFLNWDWKSNNKDDEIIAKIDEAEKKAKTIEETRKSLPIYVFRDDLLNAIEEFQVLVIVGETGSGKTTQLPQYLYEAGYTKGGKKIGCTQPRRVAAMSVAARVSEEMGVKLGYEVGYSIRFEDCTSDKTIIKYMTDGMLLREFLTEPLLDGYNCLIIDEAHERTLHTDVLFGLVKDIARSRPDLKLLISSATLDAQKFADYFDGAPIFSIPGKPYPVQICYTKSPEANYIGAAVTTVMQLHITQQKGDILVFLTGQEEIETVQESLQQACRVLGSKIRELIICPIYANLPPDMQGKIFEPTPPGARKVILATNIAETSITIDGVSFVIDPGFVKQNFYSAKTRLETLEVVTCSRASATQRAGRAGRVGPGHCFRLYTKHAYANEMEENNVPEIKRTNLGNVVLTLKSIGIRDVMSFEFMDPPHEQALISALKDLSDLGALNNEGELTKLGRRMAEYPLDPMLSKTIIGSEKYHCSEDVISIISMLNVQSSVFYRPKDKKFHADKARQNFTKPGGDHLTLLNVWEQWVDTNYSLHWCHENFIVYRSMTRARDVRDQLVTLCERTEVKLESNPNPADIVPIQKSFVAGFFMNTARLLPFGDSYQKIKFGEAGRRIYIHPSSSLFQTPPKWVLYYELVATQKDYMRQVMEIQPQWLVEAAPTCYTKAELEKLDSKKKMPKNHQAASSSSSRF</sequence>
<dbReference type="Gene3D" id="1.20.120.1080">
    <property type="match status" value="1"/>
</dbReference>
<comment type="catalytic activity">
    <reaction evidence="8">
        <text>ATP + H2O = ADP + phosphate + H(+)</text>
        <dbReference type="Rhea" id="RHEA:13065"/>
        <dbReference type="ChEBI" id="CHEBI:15377"/>
        <dbReference type="ChEBI" id="CHEBI:15378"/>
        <dbReference type="ChEBI" id="CHEBI:30616"/>
        <dbReference type="ChEBI" id="CHEBI:43474"/>
        <dbReference type="ChEBI" id="CHEBI:456216"/>
        <dbReference type="EC" id="3.6.4.13"/>
    </reaction>
</comment>
<proteinExistence type="predicted"/>
<evidence type="ECO:0000256" key="7">
    <source>
        <dbReference type="ARBA" id="ARBA00023187"/>
    </source>
</evidence>
<dbReference type="GO" id="GO:0071013">
    <property type="term" value="C:catalytic step 2 spliceosome"/>
    <property type="evidence" value="ECO:0007669"/>
    <property type="project" value="TreeGrafter"/>
</dbReference>
<dbReference type="GO" id="GO:0005684">
    <property type="term" value="C:U2-type spliceosomal complex"/>
    <property type="evidence" value="ECO:0007669"/>
    <property type="project" value="UniProtKB-ARBA"/>
</dbReference>
<dbReference type="InterPro" id="IPR001650">
    <property type="entry name" value="Helicase_C-like"/>
</dbReference>
<dbReference type="GO" id="GO:0003723">
    <property type="term" value="F:RNA binding"/>
    <property type="evidence" value="ECO:0007669"/>
    <property type="project" value="TreeGrafter"/>
</dbReference>
<dbReference type="PROSITE" id="PS51192">
    <property type="entry name" value="HELICASE_ATP_BIND_1"/>
    <property type="match status" value="1"/>
</dbReference>
<keyword evidence="5" id="KW-0347">Helicase</keyword>
<evidence type="ECO:0000256" key="3">
    <source>
        <dbReference type="ARBA" id="ARBA00022741"/>
    </source>
</evidence>
<keyword evidence="2" id="KW-0507">mRNA processing</keyword>
<dbReference type="SMART" id="SM00487">
    <property type="entry name" value="DEXDc"/>
    <property type="match status" value="1"/>
</dbReference>
<dbReference type="InterPro" id="IPR007502">
    <property type="entry name" value="Helicase-assoc_dom"/>
</dbReference>
<dbReference type="Pfam" id="PF00271">
    <property type="entry name" value="Helicase_C"/>
    <property type="match status" value="1"/>
</dbReference>
<dbReference type="Pfam" id="PF04408">
    <property type="entry name" value="WHD_HA2"/>
    <property type="match status" value="1"/>
</dbReference>
<evidence type="ECO:0000259" key="10">
    <source>
        <dbReference type="PROSITE" id="PS51192"/>
    </source>
</evidence>
<dbReference type="InterPro" id="IPR027417">
    <property type="entry name" value="P-loop_NTPase"/>
</dbReference>
<feature type="compositionally biased region" description="Basic residues" evidence="9">
    <location>
        <begin position="129"/>
        <end position="143"/>
    </location>
</feature>
<evidence type="ECO:0000256" key="4">
    <source>
        <dbReference type="ARBA" id="ARBA00022801"/>
    </source>
</evidence>